<protein>
    <recommendedName>
        <fullName evidence="1">SPOR domain-containing protein</fullName>
    </recommendedName>
</protein>
<organism evidence="2">
    <name type="scientific">termite gut metagenome</name>
    <dbReference type="NCBI Taxonomy" id="433724"/>
    <lineage>
        <taxon>unclassified sequences</taxon>
        <taxon>metagenomes</taxon>
        <taxon>organismal metagenomes</taxon>
    </lineage>
</organism>
<dbReference type="EMBL" id="SNRY01001438">
    <property type="protein sequence ID" value="KAA6330936.1"/>
    <property type="molecule type" value="Genomic_DNA"/>
</dbReference>
<proteinExistence type="predicted"/>
<dbReference type="PROSITE" id="PS51724">
    <property type="entry name" value="SPOR"/>
    <property type="match status" value="1"/>
</dbReference>
<sequence>MRYSFIILLLSALISLSTQAQTTIINSLQQRVEGEGKVTIRQAPHIEALLGTKHTGEEEKIIKASGYRVQVYAGNNSREARDEAASMAARVKEYFPNVDVYTSFDPPRWICRVGDFPTIEEADAMAFQLKSLLLFKESFIVKEQINIRL</sequence>
<accession>A0A5J4RAF5</accession>
<dbReference type="GO" id="GO:0042834">
    <property type="term" value="F:peptidoglycan binding"/>
    <property type="evidence" value="ECO:0007669"/>
    <property type="project" value="InterPro"/>
</dbReference>
<evidence type="ECO:0000259" key="1">
    <source>
        <dbReference type="PROSITE" id="PS51724"/>
    </source>
</evidence>
<comment type="caution">
    <text evidence="2">The sequence shown here is derived from an EMBL/GenBank/DDBJ whole genome shotgun (WGS) entry which is preliminary data.</text>
</comment>
<evidence type="ECO:0000313" key="2">
    <source>
        <dbReference type="EMBL" id="KAA6330936.1"/>
    </source>
</evidence>
<gene>
    <name evidence="2" type="ORF">EZS27_020416</name>
</gene>
<dbReference type="InterPro" id="IPR007730">
    <property type="entry name" value="SPOR-like_dom"/>
</dbReference>
<dbReference type="Pfam" id="PF05036">
    <property type="entry name" value="SPOR"/>
    <property type="match status" value="1"/>
</dbReference>
<feature type="domain" description="SPOR" evidence="1">
    <location>
        <begin position="61"/>
        <end position="143"/>
    </location>
</feature>
<dbReference type="Gene3D" id="3.30.70.1070">
    <property type="entry name" value="Sporulation related repeat"/>
    <property type="match status" value="1"/>
</dbReference>
<reference evidence="2" key="1">
    <citation type="submission" date="2019-03" db="EMBL/GenBank/DDBJ databases">
        <title>Single cell metagenomics reveals metabolic interactions within the superorganism composed of flagellate Streblomastix strix and complex community of Bacteroidetes bacteria on its surface.</title>
        <authorList>
            <person name="Treitli S.C."/>
            <person name="Kolisko M."/>
            <person name="Husnik F."/>
            <person name="Keeling P."/>
            <person name="Hampl V."/>
        </authorList>
    </citation>
    <scope>NUCLEOTIDE SEQUENCE</scope>
    <source>
        <strain evidence="2">STM</strain>
    </source>
</reference>
<name>A0A5J4RAF5_9ZZZZ</name>
<dbReference type="InterPro" id="IPR036680">
    <property type="entry name" value="SPOR-like_sf"/>
</dbReference>
<dbReference type="AlphaFoldDB" id="A0A5J4RAF5"/>